<gene>
    <name evidence="1" type="ORF">LY01_00865</name>
</gene>
<dbReference type="AlphaFoldDB" id="A0A2S6IS54"/>
<organism evidence="1 2">
    <name type="scientific">Nonlabens xylanidelens</name>
    <dbReference type="NCBI Taxonomy" id="191564"/>
    <lineage>
        <taxon>Bacteria</taxon>
        <taxon>Pseudomonadati</taxon>
        <taxon>Bacteroidota</taxon>
        <taxon>Flavobacteriia</taxon>
        <taxon>Flavobacteriales</taxon>
        <taxon>Flavobacteriaceae</taxon>
        <taxon>Nonlabens</taxon>
    </lineage>
</organism>
<comment type="caution">
    <text evidence="1">The sequence shown here is derived from an EMBL/GenBank/DDBJ whole genome shotgun (WGS) entry which is preliminary data.</text>
</comment>
<reference evidence="1 2" key="1">
    <citation type="submission" date="2018-02" db="EMBL/GenBank/DDBJ databases">
        <title>Genomic Encyclopedia of Archaeal and Bacterial Type Strains, Phase II (KMG-II): from individual species to whole genera.</title>
        <authorList>
            <person name="Goeker M."/>
        </authorList>
    </citation>
    <scope>NUCLEOTIDE SEQUENCE [LARGE SCALE GENOMIC DNA]</scope>
    <source>
        <strain evidence="1 2">DSM 16809</strain>
    </source>
</reference>
<evidence type="ECO:0000313" key="2">
    <source>
        <dbReference type="Proteomes" id="UP000239002"/>
    </source>
</evidence>
<dbReference type="Proteomes" id="UP000239002">
    <property type="component" value="Unassembled WGS sequence"/>
</dbReference>
<dbReference type="InterPro" id="IPR038765">
    <property type="entry name" value="Papain-like_cys_pep_sf"/>
</dbReference>
<proteinExistence type="predicted"/>
<name>A0A2S6IS54_9FLAO</name>
<dbReference type="EMBL" id="PTJE01000001">
    <property type="protein sequence ID" value="PPK97038.1"/>
    <property type="molecule type" value="Genomic_DNA"/>
</dbReference>
<protein>
    <submittedName>
        <fullName evidence="1">Permuted papain-like amidase YaeF/Yiix C92 family enzyme</fullName>
    </submittedName>
</protein>
<dbReference type="Gene3D" id="3.90.1720.10">
    <property type="entry name" value="endopeptidase domain like (from Nostoc punctiforme)"/>
    <property type="match status" value="1"/>
</dbReference>
<sequence length="212" mass="24861">MILNFLIKYLKWFYFFGILLTLISCVQSNKTSNDLFSENSVYIIYRTTNSKFGIISSDYNVTDESFTHVGLLLMTKGNSLVYHVMPDYNDSSGHLRIDKFEEFIDEKSQNLTEFRIFKLDDFDVGRVRLVLQNMVASDIRFDKKFDLNDDKFYCSEFVCHVLGNANDQFACKVYKKDNLIAIDRAFLNRDTLFYYPVDGLLINKDLNLKKIK</sequence>
<evidence type="ECO:0000313" key="1">
    <source>
        <dbReference type="EMBL" id="PPK97038.1"/>
    </source>
</evidence>
<keyword evidence="2" id="KW-1185">Reference proteome</keyword>
<accession>A0A2S6IS54</accession>
<dbReference type="SUPFAM" id="SSF54001">
    <property type="entry name" value="Cysteine proteinases"/>
    <property type="match status" value="1"/>
</dbReference>